<dbReference type="GO" id="GO:0004553">
    <property type="term" value="F:hydrolase activity, hydrolyzing O-glycosyl compounds"/>
    <property type="evidence" value="ECO:0007669"/>
    <property type="project" value="InterPro"/>
</dbReference>
<protein>
    <recommendedName>
        <fullName evidence="9">Glycoside hydrolase family 2 immunoglobulin-like beta-sandwich domain-containing protein</fullName>
    </recommendedName>
</protein>
<comment type="similarity">
    <text evidence="1">Belongs to the glycosyl hydrolase 2 family.</text>
</comment>
<accession>A0A1V8SF94</accession>
<comment type="caution">
    <text evidence="7">The sequence shown here is derived from an EMBL/GenBank/DDBJ whole genome shotgun (WGS) entry which is preliminary data.</text>
</comment>
<dbReference type="InterPro" id="IPR017853">
    <property type="entry name" value="GH"/>
</dbReference>
<feature type="domain" description="Glycoside hydrolase family 2 immunoglobulin-like beta-sandwich" evidence="4">
    <location>
        <begin position="451"/>
        <end position="534"/>
    </location>
</feature>
<evidence type="ECO:0000259" key="5">
    <source>
        <dbReference type="Pfam" id="PF02836"/>
    </source>
</evidence>
<dbReference type="InterPro" id="IPR006103">
    <property type="entry name" value="Glyco_hydro_2_cat"/>
</dbReference>
<dbReference type="InterPro" id="IPR006104">
    <property type="entry name" value="Glyco_hydro_2_N"/>
</dbReference>
<keyword evidence="8" id="KW-1185">Reference proteome</keyword>
<evidence type="ECO:0000313" key="7">
    <source>
        <dbReference type="EMBL" id="OQN97822.1"/>
    </source>
</evidence>
<dbReference type="Pfam" id="PF00703">
    <property type="entry name" value="Glyco_hydro_2"/>
    <property type="match status" value="1"/>
</dbReference>
<dbReference type="InterPro" id="IPR036156">
    <property type="entry name" value="Beta-gal/glucu_dom_sf"/>
</dbReference>
<organism evidence="7 8">
    <name type="scientific">Cryoendolithus antarcticus</name>
    <dbReference type="NCBI Taxonomy" id="1507870"/>
    <lineage>
        <taxon>Eukaryota</taxon>
        <taxon>Fungi</taxon>
        <taxon>Dikarya</taxon>
        <taxon>Ascomycota</taxon>
        <taxon>Pezizomycotina</taxon>
        <taxon>Dothideomycetes</taxon>
        <taxon>Dothideomycetidae</taxon>
        <taxon>Cladosporiales</taxon>
        <taxon>Cladosporiaceae</taxon>
        <taxon>Cryoendolithus</taxon>
    </lineage>
</organism>
<dbReference type="Gene3D" id="2.60.120.260">
    <property type="entry name" value="Galactose-binding domain-like"/>
    <property type="match status" value="1"/>
</dbReference>
<evidence type="ECO:0000256" key="2">
    <source>
        <dbReference type="ARBA" id="ARBA00022801"/>
    </source>
</evidence>
<dbReference type="InterPro" id="IPR051913">
    <property type="entry name" value="GH2_Domain-Containing"/>
</dbReference>
<dbReference type="SUPFAM" id="SSF49303">
    <property type="entry name" value="beta-Galactosidase/glucuronidase domain"/>
    <property type="match status" value="1"/>
</dbReference>
<evidence type="ECO:0000259" key="4">
    <source>
        <dbReference type="Pfam" id="PF00703"/>
    </source>
</evidence>
<feature type="domain" description="Glycosyl hydrolases family 2 sugar binding" evidence="6">
    <location>
        <begin position="336"/>
        <end position="406"/>
    </location>
</feature>
<dbReference type="OrthoDB" id="408320at2759"/>
<dbReference type="Gene3D" id="3.20.20.80">
    <property type="entry name" value="Glycosidases"/>
    <property type="match status" value="1"/>
</dbReference>
<dbReference type="Pfam" id="PF02836">
    <property type="entry name" value="Glyco_hydro_2_C"/>
    <property type="match status" value="1"/>
</dbReference>
<feature type="domain" description="Glycoside hydrolase family 2 catalytic" evidence="5">
    <location>
        <begin position="576"/>
        <end position="827"/>
    </location>
</feature>
<gene>
    <name evidence="7" type="ORF">B0A48_16132</name>
</gene>
<evidence type="ECO:0000256" key="3">
    <source>
        <dbReference type="ARBA" id="ARBA00023295"/>
    </source>
</evidence>
<dbReference type="EMBL" id="NAJO01000050">
    <property type="protein sequence ID" value="OQN97822.1"/>
    <property type="molecule type" value="Genomic_DNA"/>
</dbReference>
<dbReference type="InterPro" id="IPR006102">
    <property type="entry name" value="Ig-like_GH2"/>
</dbReference>
<dbReference type="GO" id="GO:0005975">
    <property type="term" value="P:carbohydrate metabolic process"/>
    <property type="evidence" value="ECO:0007669"/>
    <property type="project" value="InterPro"/>
</dbReference>
<dbReference type="PANTHER" id="PTHR42732">
    <property type="entry name" value="BETA-GALACTOSIDASE"/>
    <property type="match status" value="1"/>
</dbReference>
<dbReference type="Gene3D" id="2.60.40.10">
    <property type="entry name" value="Immunoglobulins"/>
    <property type="match status" value="1"/>
</dbReference>
<evidence type="ECO:0008006" key="9">
    <source>
        <dbReference type="Google" id="ProtNLM"/>
    </source>
</evidence>
<dbReference type="SUPFAM" id="SSF49785">
    <property type="entry name" value="Galactose-binding domain-like"/>
    <property type="match status" value="1"/>
</dbReference>
<evidence type="ECO:0000256" key="1">
    <source>
        <dbReference type="ARBA" id="ARBA00007401"/>
    </source>
</evidence>
<dbReference type="InterPro" id="IPR013783">
    <property type="entry name" value="Ig-like_fold"/>
</dbReference>
<reference evidence="8" key="1">
    <citation type="submission" date="2017-03" db="EMBL/GenBank/DDBJ databases">
        <title>Genomes of endolithic fungi from Antarctica.</title>
        <authorList>
            <person name="Coleine C."/>
            <person name="Masonjones S."/>
            <person name="Stajich J.E."/>
        </authorList>
    </citation>
    <scope>NUCLEOTIDE SEQUENCE [LARGE SCALE GENOMIC DNA]</scope>
    <source>
        <strain evidence="8">CCFEE 5527</strain>
    </source>
</reference>
<proteinExistence type="inferred from homology"/>
<dbReference type="SUPFAM" id="SSF51445">
    <property type="entry name" value="(Trans)glycosidases"/>
    <property type="match status" value="1"/>
</dbReference>
<evidence type="ECO:0000313" key="8">
    <source>
        <dbReference type="Proteomes" id="UP000192596"/>
    </source>
</evidence>
<keyword evidence="2" id="KW-0378">Hydrolase</keyword>
<sequence length="861" mass="96607">MVLAYKTPWRRAMFAETLSWTADPELSKQLATYADSAEVGKLRHFLLYCHQTDYDCVRRAISISTRDHDNYMAMAENLKASTYIEYGDTVVQFKNVDSAMRVRYFTSIRGPSAALGIPHEYVRLQILAYAGHRILWSSYRSTLRYRQSHFRMRGLAQKLWQDKNIVFPALGVPEGHELHRRLNELASRYFIYLEGVSGTVDSVCSGSLITEDRSPYHCLNSQGRAWDTKQAKIDEYIDQLGPVLTNSTGAYSVKTPPLDTPWTYSVGTNPWPEYPRPQLERSQWQNLNGIWQYRNATGTDAVNNPPFNQTLGQEVLIPSCLESGLSGIQGNWTRYSWFSTSFSVPSSWTEKTLLNFGAVDYEAWIYVNGQYAGFNRGGYLAFTVDVTDFVTLGSSNELLVFVHDPTDSDDNVIPIGKQTLNPSHIFYTPCSGIWQSVWIESAPAEYITEVQLSAGADGQVNATIHTSANSTSEVTITICDRKSNGTIATYTGGANTASSFSVDSPSLWSPNTPTLYGVTVTLGQDVVSSYTAFRTISRGQVNGIERPLLNGEFIFLFGTLDQGFWPDGIYTPPNREAMVFDLETLKQVGMNMVRKHIKVETALFYQACDEMGLMVIQDQPSLRPLQSRTLDNCTVQTILPDAAQQAEFQRQLEVLVKQHRNYPSIVTWVVYNEGWGQVIDGYPEFGLTDLVRSLDPTRLVDSTTGWYDHGAGDFSDNHHYANAQCGTPWYSIASSPYDPKRIGFQGEFGGIGQNVSIDHLWNVQAAINTINQTYEIDETNDIWNYRAHFLLAELESQVKQFACSGGVWTQTTDVEGEVNGLLTYDRRVLRPNVAQWQSDIKALYDAAAARTNGSTPAPYLL</sequence>
<dbReference type="Pfam" id="PF02837">
    <property type="entry name" value="Glyco_hydro_2_N"/>
    <property type="match status" value="1"/>
</dbReference>
<dbReference type="InParanoid" id="A0A1V8SF94"/>
<keyword evidence="3" id="KW-0326">Glycosidase</keyword>
<dbReference type="PANTHER" id="PTHR42732:SF2">
    <property type="entry name" value="BETA-MANNOSIDASE"/>
    <property type="match status" value="1"/>
</dbReference>
<dbReference type="Proteomes" id="UP000192596">
    <property type="component" value="Unassembled WGS sequence"/>
</dbReference>
<dbReference type="AlphaFoldDB" id="A0A1V8SF94"/>
<evidence type="ECO:0000259" key="6">
    <source>
        <dbReference type="Pfam" id="PF02837"/>
    </source>
</evidence>
<dbReference type="InterPro" id="IPR008979">
    <property type="entry name" value="Galactose-bd-like_sf"/>
</dbReference>
<name>A0A1V8SF94_9PEZI</name>
<dbReference type="STRING" id="1507870.A0A1V8SF94"/>